<dbReference type="GO" id="GO:0005634">
    <property type="term" value="C:nucleus"/>
    <property type="evidence" value="ECO:0007669"/>
    <property type="project" value="TreeGrafter"/>
</dbReference>
<dbReference type="PROSITE" id="PS50891">
    <property type="entry name" value="LOB"/>
    <property type="match status" value="1"/>
</dbReference>
<dbReference type="Gramene" id="Psat03G0208500-T1">
    <property type="protein sequence ID" value="KAI5426510.1"/>
    <property type="gene ID" value="KIW84_032085"/>
</dbReference>
<dbReference type="PANTHER" id="PTHR31529:SF23">
    <property type="entry name" value="LOB DOMAIN-CONTAINING PROTEIN 16"/>
    <property type="match status" value="1"/>
</dbReference>
<evidence type="ECO:0000313" key="3">
    <source>
        <dbReference type="EMBL" id="KAI5426510.1"/>
    </source>
</evidence>
<dbReference type="Proteomes" id="UP001058974">
    <property type="component" value="Chromosome 3"/>
</dbReference>
<dbReference type="OrthoDB" id="1903788at2759"/>
<proteinExistence type="inferred from homology"/>
<gene>
    <name evidence="3" type="ORF">KIW84_032085</name>
</gene>
<keyword evidence="4" id="KW-1185">Reference proteome</keyword>
<dbReference type="Gramene" id="Psat3g059000.1">
    <property type="protein sequence ID" value="Psat3g059000.1.cds"/>
    <property type="gene ID" value="Psat3g059000"/>
</dbReference>
<dbReference type="Pfam" id="PF03195">
    <property type="entry name" value="LOB"/>
    <property type="match status" value="1"/>
</dbReference>
<sequence>MPLIPIVPLPSHSLPSQIFVFPSVPVCLQIFIPFSFSLSHTPNTLFLIMASSNGTTSGTGSPCGACKFLRRKCAPDCIFAPYFCSEQGPARFAAIHKVFGASNVSKLLLHIPAHERCEAVVTIAYEAQARIRDPVYGCVSHIFALQQQVACLQTQLIQVKCQLSQNIENSNNNNNQWTGNNDNNVVGTQQMNYHPFCPTYMNPISPQSSLESSVDHSGSMNNDGMMNMQDVQSSRDDFLFQVCNSSKKRMSYNNSNSHDLGELQELALRMMRN</sequence>
<name>A0A9D4XX23_PEA</name>
<dbReference type="AlphaFoldDB" id="A0A9D4XX23"/>
<feature type="domain" description="LOB" evidence="2">
    <location>
        <begin position="61"/>
        <end position="163"/>
    </location>
</feature>
<evidence type="ECO:0000259" key="2">
    <source>
        <dbReference type="PROSITE" id="PS50891"/>
    </source>
</evidence>
<evidence type="ECO:0000313" key="4">
    <source>
        <dbReference type="Proteomes" id="UP001058974"/>
    </source>
</evidence>
<dbReference type="GO" id="GO:0045893">
    <property type="term" value="P:positive regulation of DNA-templated transcription"/>
    <property type="evidence" value="ECO:0007669"/>
    <property type="project" value="TreeGrafter"/>
</dbReference>
<protein>
    <submittedName>
        <fullName evidence="3">LOB domain-containing protein 16</fullName>
    </submittedName>
</protein>
<comment type="similarity">
    <text evidence="1">Belongs to the LOB domain-containing protein family.</text>
</comment>
<dbReference type="GO" id="GO:0009755">
    <property type="term" value="P:hormone-mediated signaling pathway"/>
    <property type="evidence" value="ECO:0007669"/>
    <property type="project" value="TreeGrafter"/>
</dbReference>
<reference evidence="3 4" key="1">
    <citation type="journal article" date="2022" name="Nat. Genet.">
        <title>Improved pea reference genome and pan-genome highlight genomic features and evolutionary characteristics.</title>
        <authorList>
            <person name="Yang T."/>
            <person name="Liu R."/>
            <person name="Luo Y."/>
            <person name="Hu S."/>
            <person name="Wang D."/>
            <person name="Wang C."/>
            <person name="Pandey M.K."/>
            <person name="Ge S."/>
            <person name="Xu Q."/>
            <person name="Li N."/>
            <person name="Li G."/>
            <person name="Huang Y."/>
            <person name="Saxena R.K."/>
            <person name="Ji Y."/>
            <person name="Li M."/>
            <person name="Yan X."/>
            <person name="He Y."/>
            <person name="Liu Y."/>
            <person name="Wang X."/>
            <person name="Xiang C."/>
            <person name="Varshney R.K."/>
            <person name="Ding H."/>
            <person name="Gao S."/>
            <person name="Zong X."/>
        </authorList>
    </citation>
    <scope>NUCLEOTIDE SEQUENCE [LARGE SCALE GENOMIC DNA]</scope>
    <source>
        <strain evidence="3 4">cv. Zhongwan 6</strain>
    </source>
</reference>
<dbReference type="PANTHER" id="PTHR31529">
    <property type="entry name" value="LOB DOMAIN CONTAINING PROTEIN"/>
    <property type="match status" value="1"/>
</dbReference>
<comment type="caution">
    <text evidence="3">The sequence shown here is derived from an EMBL/GenBank/DDBJ whole genome shotgun (WGS) entry which is preliminary data.</text>
</comment>
<dbReference type="InterPro" id="IPR004883">
    <property type="entry name" value="LOB"/>
</dbReference>
<organism evidence="3 4">
    <name type="scientific">Pisum sativum</name>
    <name type="common">Garden pea</name>
    <name type="synonym">Lathyrus oleraceus</name>
    <dbReference type="NCBI Taxonomy" id="3888"/>
    <lineage>
        <taxon>Eukaryota</taxon>
        <taxon>Viridiplantae</taxon>
        <taxon>Streptophyta</taxon>
        <taxon>Embryophyta</taxon>
        <taxon>Tracheophyta</taxon>
        <taxon>Spermatophyta</taxon>
        <taxon>Magnoliopsida</taxon>
        <taxon>eudicotyledons</taxon>
        <taxon>Gunneridae</taxon>
        <taxon>Pentapetalae</taxon>
        <taxon>rosids</taxon>
        <taxon>fabids</taxon>
        <taxon>Fabales</taxon>
        <taxon>Fabaceae</taxon>
        <taxon>Papilionoideae</taxon>
        <taxon>50 kb inversion clade</taxon>
        <taxon>NPAAA clade</taxon>
        <taxon>Hologalegina</taxon>
        <taxon>IRL clade</taxon>
        <taxon>Fabeae</taxon>
        <taxon>Lathyrus</taxon>
    </lineage>
</organism>
<evidence type="ECO:0000256" key="1">
    <source>
        <dbReference type="ARBA" id="ARBA00005474"/>
    </source>
</evidence>
<accession>A0A9D4XX23</accession>
<dbReference type="EMBL" id="JAMSHJ010000003">
    <property type="protein sequence ID" value="KAI5426510.1"/>
    <property type="molecule type" value="Genomic_DNA"/>
</dbReference>